<dbReference type="Gene3D" id="3.40.50.11810">
    <property type="match status" value="1"/>
</dbReference>
<comment type="caution">
    <text evidence="3">The sequence shown here is derived from an EMBL/GenBank/DDBJ whole genome shotgun (WGS) entry which is preliminary data.</text>
</comment>
<name>A0A1F5YHW8_9BACT</name>
<dbReference type="EMBL" id="MFIV01000022">
    <property type="protein sequence ID" value="OGF99471.1"/>
    <property type="molecule type" value="Genomic_DNA"/>
</dbReference>
<dbReference type="InterPro" id="IPR051278">
    <property type="entry name" value="HdrB/HdrD_reductase"/>
</dbReference>
<dbReference type="PANTHER" id="PTHR42947">
    <property type="entry name" value="COB--COM HETERODISULFIDE REDUCTASE SUBUNIT B 1"/>
    <property type="match status" value="1"/>
</dbReference>
<dbReference type="GO" id="GO:0016491">
    <property type="term" value="F:oxidoreductase activity"/>
    <property type="evidence" value="ECO:0007669"/>
    <property type="project" value="UniProtKB-KW"/>
</dbReference>
<sequence length="289" mass="31973">MAYSYYPGCSLTSTNRAYDISTRNVARVLGLDMLEIEDWNCCGATAYTAIREKRSFVLSARNLALAEKTGRDLVTVCAGCYLALHKTNRYFSEDENLRRDIRAALQAGGEDYTGGIRVRHFLDVVTRDLGEEVIKQHVVRKFEGLKVAPYYGCQITRPFGEIDDPDFPTCMGRLMSWIGAEPLEFGMATKCCGGMLMTTQPEVGLELVGQILREAKRIGADCIATACPLCQINLEAHQKKVRKKLNAECDIPVLYFTQLMGIAMGLEPAQLALADNLTSPNPVLAARSQ</sequence>
<feature type="domain" description="Cysteine-rich" evidence="2">
    <location>
        <begin position="147"/>
        <end position="234"/>
    </location>
</feature>
<dbReference type="InterPro" id="IPR004017">
    <property type="entry name" value="Cys_rich_dom"/>
</dbReference>
<feature type="domain" description="Cysteine-rich" evidence="2">
    <location>
        <begin position="4"/>
        <end position="84"/>
    </location>
</feature>
<evidence type="ECO:0000259" key="2">
    <source>
        <dbReference type="Pfam" id="PF02754"/>
    </source>
</evidence>
<reference evidence="3 4" key="1">
    <citation type="journal article" date="2016" name="Nat. Commun.">
        <title>Thousands of microbial genomes shed light on interconnected biogeochemical processes in an aquifer system.</title>
        <authorList>
            <person name="Anantharaman K."/>
            <person name="Brown C.T."/>
            <person name="Hug L.A."/>
            <person name="Sharon I."/>
            <person name="Castelle C.J."/>
            <person name="Probst A.J."/>
            <person name="Thomas B.C."/>
            <person name="Singh A."/>
            <person name="Wilkins M.J."/>
            <person name="Karaoz U."/>
            <person name="Brodie E.L."/>
            <person name="Williams K.H."/>
            <person name="Hubbard S.S."/>
            <person name="Banfield J.F."/>
        </authorList>
    </citation>
    <scope>NUCLEOTIDE SEQUENCE [LARGE SCALE GENOMIC DNA]</scope>
</reference>
<dbReference type="Proteomes" id="UP000176992">
    <property type="component" value="Unassembled WGS sequence"/>
</dbReference>
<organism evidence="3 4">
    <name type="scientific">Candidatus Glassbacteria bacterium GWA2_58_10</name>
    <dbReference type="NCBI Taxonomy" id="1817865"/>
    <lineage>
        <taxon>Bacteria</taxon>
        <taxon>Candidatus Glassiibacteriota</taxon>
    </lineage>
</organism>
<evidence type="ECO:0000313" key="3">
    <source>
        <dbReference type="EMBL" id="OGF99471.1"/>
    </source>
</evidence>
<evidence type="ECO:0000313" key="4">
    <source>
        <dbReference type="Proteomes" id="UP000176992"/>
    </source>
</evidence>
<dbReference type="Pfam" id="PF02754">
    <property type="entry name" value="CCG"/>
    <property type="match status" value="2"/>
</dbReference>
<dbReference type="AlphaFoldDB" id="A0A1F5YHW8"/>
<evidence type="ECO:0000256" key="1">
    <source>
        <dbReference type="ARBA" id="ARBA00023002"/>
    </source>
</evidence>
<protein>
    <recommendedName>
        <fullName evidence="2">Cysteine-rich domain-containing protein</fullName>
    </recommendedName>
</protein>
<gene>
    <name evidence="3" type="ORF">A2Z86_07385</name>
</gene>
<proteinExistence type="predicted"/>
<dbReference type="Gene3D" id="1.20.1050.140">
    <property type="match status" value="1"/>
</dbReference>
<dbReference type="PANTHER" id="PTHR42947:SF1">
    <property type="entry name" value="COB--COM HETERODISULFIDE REDUCTASE SUBUNIT B 1"/>
    <property type="match status" value="1"/>
</dbReference>
<accession>A0A1F5YHW8</accession>
<keyword evidence="1" id="KW-0560">Oxidoreductase</keyword>